<dbReference type="EMBL" id="KL596900">
    <property type="protein sequence ID" value="KER22415.1"/>
    <property type="molecule type" value="Genomic_DNA"/>
</dbReference>
<name>A0A074ZGP3_OPIVI</name>
<dbReference type="RefSeq" id="XP_009173840.1">
    <property type="nucleotide sequence ID" value="XM_009175576.1"/>
</dbReference>
<keyword evidence="2" id="KW-1185">Reference proteome</keyword>
<proteinExistence type="predicted"/>
<dbReference type="AlphaFoldDB" id="A0A074ZGP3"/>
<sequence length="94" mass="10774">MCTVSATMTMYGANKIQHKHFVTDIKLRTVQSTFADCAALHRLRWQPTYRPASARPMEFGGSRPGEAANESRLGKWIEWKFHSRLSVQSHARIQ</sequence>
<evidence type="ECO:0000313" key="1">
    <source>
        <dbReference type="EMBL" id="KER22415.1"/>
    </source>
</evidence>
<dbReference type="CTD" id="20323663"/>
<dbReference type="Proteomes" id="UP000054324">
    <property type="component" value="Unassembled WGS sequence"/>
</dbReference>
<protein>
    <submittedName>
        <fullName evidence="1">Uncharacterized protein</fullName>
    </submittedName>
</protein>
<dbReference type="GeneID" id="20323663"/>
<reference evidence="1 2" key="1">
    <citation type="submission" date="2013-11" db="EMBL/GenBank/DDBJ databases">
        <title>Opisthorchis viverrini - life in the bile duct.</title>
        <authorList>
            <person name="Young N.D."/>
            <person name="Nagarajan N."/>
            <person name="Lin S.J."/>
            <person name="Korhonen P.K."/>
            <person name="Jex A.R."/>
            <person name="Hall R.S."/>
            <person name="Safavi-Hemami H."/>
            <person name="Kaewkong W."/>
            <person name="Bertrand D."/>
            <person name="Gao S."/>
            <person name="Seet Q."/>
            <person name="Wongkham S."/>
            <person name="Teh B.T."/>
            <person name="Wongkham C."/>
            <person name="Intapan P.M."/>
            <person name="Maleewong W."/>
            <person name="Yang X."/>
            <person name="Hu M."/>
            <person name="Wang Z."/>
            <person name="Hofmann A."/>
            <person name="Sternberg P.W."/>
            <person name="Tan P."/>
            <person name="Wang J."/>
            <person name="Gasser R.B."/>
        </authorList>
    </citation>
    <scope>NUCLEOTIDE SEQUENCE [LARGE SCALE GENOMIC DNA]</scope>
</reference>
<dbReference type="KEGG" id="ovi:T265_09494"/>
<organism evidence="1 2">
    <name type="scientific">Opisthorchis viverrini</name>
    <name type="common">Southeast Asian liver fluke</name>
    <dbReference type="NCBI Taxonomy" id="6198"/>
    <lineage>
        <taxon>Eukaryota</taxon>
        <taxon>Metazoa</taxon>
        <taxon>Spiralia</taxon>
        <taxon>Lophotrochozoa</taxon>
        <taxon>Platyhelminthes</taxon>
        <taxon>Trematoda</taxon>
        <taxon>Digenea</taxon>
        <taxon>Opisthorchiida</taxon>
        <taxon>Opisthorchiata</taxon>
        <taxon>Opisthorchiidae</taxon>
        <taxon>Opisthorchis</taxon>
    </lineage>
</organism>
<gene>
    <name evidence="1" type="ORF">T265_09494</name>
</gene>
<accession>A0A074ZGP3</accession>
<evidence type="ECO:0000313" key="2">
    <source>
        <dbReference type="Proteomes" id="UP000054324"/>
    </source>
</evidence>